<proteinExistence type="predicted"/>
<evidence type="ECO:0000313" key="3">
    <source>
        <dbReference type="Proteomes" id="UP000295293"/>
    </source>
</evidence>
<protein>
    <submittedName>
        <fullName evidence="2">Uncharacterized protein</fullName>
    </submittedName>
</protein>
<dbReference type="AlphaFoldDB" id="A0A4R6YM41"/>
<feature type="chain" id="PRO_5020241795" evidence="1">
    <location>
        <begin position="22"/>
        <end position="73"/>
    </location>
</feature>
<name>A0A4R6YM41_9GAMM</name>
<gene>
    <name evidence="2" type="ORF">DFR29_12173</name>
</gene>
<accession>A0A4R6YM41</accession>
<reference evidence="2 3" key="1">
    <citation type="submission" date="2019-03" db="EMBL/GenBank/DDBJ databases">
        <title>Genomic Encyclopedia of Type Strains, Phase IV (KMG-IV): sequencing the most valuable type-strain genomes for metagenomic binning, comparative biology and taxonomic classification.</title>
        <authorList>
            <person name="Goeker M."/>
        </authorList>
    </citation>
    <scope>NUCLEOTIDE SEQUENCE [LARGE SCALE GENOMIC DNA]</scope>
    <source>
        <strain evidence="2 3">DSM 21667</strain>
    </source>
</reference>
<dbReference type="Proteomes" id="UP000295293">
    <property type="component" value="Unassembled WGS sequence"/>
</dbReference>
<evidence type="ECO:0000256" key="1">
    <source>
        <dbReference type="SAM" id="SignalP"/>
    </source>
</evidence>
<feature type="signal peptide" evidence="1">
    <location>
        <begin position="1"/>
        <end position="21"/>
    </location>
</feature>
<dbReference type="RefSeq" id="WP_166654339.1">
    <property type="nucleotide sequence ID" value="NZ_SNZH01000021.1"/>
</dbReference>
<sequence length="73" mass="7495">MNRSRLFLLLASLLAAPLVAAAPPEAASTSDDSPVIFHFAGYADVTVTDTQGDAGTLGAVTLAPIFCRLVSAF</sequence>
<comment type="caution">
    <text evidence="2">The sequence shown here is derived from an EMBL/GenBank/DDBJ whole genome shotgun (WGS) entry which is preliminary data.</text>
</comment>
<dbReference type="EMBL" id="SNZH01000021">
    <property type="protein sequence ID" value="TDR38401.1"/>
    <property type="molecule type" value="Genomic_DNA"/>
</dbReference>
<keyword evidence="1" id="KW-0732">Signal</keyword>
<keyword evidence="3" id="KW-1185">Reference proteome</keyword>
<organism evidence="2 3">
    <name type="scientific">Tahibacter aquaticus</name>
    <dbReference type="NCBI Taxonomy" id="520092"/>
    <lineage>
        <taxon>Bacteria</taxon>
        <taxon>Pseudomonadati</taxon>
        <taxon>Pseudomonadota</taxon>
        <taxon>Gammaproteobacteria</taxon>
        <taxon>Lysobacterales</taxon>
        <taxon>Rhodanobacteraceae</taxon>
        <taxon>Tahibacter</taxon>
    </lineage>
</organism>
<evidence type="ECO:0000313" key="2">
    <source>
        <dbReference type="EMBL" id="TDR38401.1"/>
    </source>
</evidence>